<dbReference type="AlphaFoldDB" id="A0A564XZ98"/>
<evidence type="ECO:0000313" key="2">
    <source>
        <dbReference type="Proteomes" id="UP000321570"/>
    </source>
</evidence>
<accession>A0A564XZ98</accession>
<proteinExistence type="predicted"/>
<protein>
    <submittedName>
        <fullName evidence="1">Uncharacterized protein</fullName>
    </submittedName>
</protein>
<reference evidence="1 2" key="1">
    <citation type="submission" date="2019-07" db="EMBL/GenBank/DDBJ databases">
        <authorList>
            <person name="Jastrzebski P J."/>
            <person name="Paukszto L."/>
            <person name="Jastrzebski P J."/>
        </authorList>
    </citation>
    <scope>NUCLEOTIDE SEQUENCE [LARGE SCALE GENOMIC DNA]</scope>
    <source>
        <strain evidence="1 2">WMS-il1</strain>
    </source>
</reference>
<name>A0A564XZ98_HYMDI</name>
<evidence type="ECO:0000313" key="1">
    <source>
        <dbReference type="EMBL" id="VUZ40300.1"/>
    </source>
</evidence>
<dbReference type="EMBL" id="CABIJS010000033">
    <property type="protein sequence ID" value="VUZ40300.1"/>
    <property type="molecule type" value="Genomic_DNA"/>
</dbReference>
<keyword evidence="2" id="KW-1185">Reference proteome</keyword>
<sequence length="85" mass="10275">MLILRRTSSSSRLPYRRRRRQNCNNNWHEEDFYREPSTNKTRGVPKKLVVDPSTLFESTFCQILLRLIDYSAEEISRRVMTKIRL</sequence>
<organism evidence="1 2">
    <name type="scientific">Hymenolepis diminuta</name>
    <name type="common">Rat tapeworm</name>
    <dbReference type="NCBI Taxonomy" id="6216"/>
    <lineage>
        <taxon>Eukaryota</taxon>
        <taxon>Metazoa</taxon>
        <taxon>Spiralia</taxon>
        <taxon>Lophotrochozoa</taxon>
        <taxon>Platyhelminthes</taxon>
        <taxon>Cestoda</taxon>
        <taxon>Eucestoda</taxon>
        <taxon>Cyclophyllidea</taxon>
        <taxon>Hymenolepididae</taxon>
        <taxon>Hymenolepis</taxon>
    </lineage>
</organism>
<gene>
    <name evidence="1" type="ORF">WMSIL1_LOCUS1343</name>
</gene>
<dbReference type="Proteomes" id="UP000321570">
    <property type="component" value="Unassembled WGS sequence"/>
</dbReference>